<name>A0ABR1HQP8_9HYPO</name>
<feature type="compositionally biased region" description="Low complexity" evidence="1">
    <location>
        <begin position="705"/>
        <end position="717"/>
    </location>
</feature>
<feature type="region of interest" description="Disordered" evidence="1">
    <location>
        <begin position="845"/>
        <end position="1096"/>
    </location>
</feature>
<feature type="compositionally biased region" description="Basic and acidic residues" evidence="1">
    <location>
        <begin position="587"/>
        <end position="596"/>
    </location>
</feature>
<feature type="compositionally biased region" description="Basic and acidic residues" evidence="1">
    <location>
        <begin position="1075"/>
        <end position="1085"/>
    </location>
</feature>
<dbReference type="Proteomes" id="UP001498476">
    <property type="component" value="Unassembled WGS sequence"/>
</dbReference>
<feature type="compositionally biased region" description="Polar residues" evidence="1">
    <location>
        <begin position="486"/>
        <end position="495"/>
    </location>
</feature>
<feature type="compositionally biased region" description="Polar residues" evidence="1">
    <location>
        <begin position="969"/>
        <end position="987"/>
    </location>
</feature>
<feature type="compositionally biased region" description="Polar residues" evidence="1">
    <location>
        <begin position="727"/>
        <end position="761"/>
    </location>
</feature>
<feature type="compositionally biased region" description="Polar residues" evidence="1">
    <location>
        <begin position="552"/>
        <end position="573"/>
    </location>
</feature>
<feature type="compositionally biased region" description="Polar residues" evidence="1">
    <location>
        <begin position="329"/>
        <end position="343"/>
    </location>
</feature>
<dbReference type="Pfam" id="PF00638">
    <property type="entry name" value="Ran_BP1"/>
    <property type="match status" value="1"/>
</dbReference>
<feature type="compositionally biased region" description="Polar residues" evidence="1">
    <location>
        <begin position="916"/>
        <end position="927"/>
    </location>
</feature>
<keyword evidence="4" id="KW-1185">Reference proteome</keyword>
<feature type="compositionally biased region" description="Low complexity" evidence="1">
    <location>
        <begin position="848"/>
        <end position="891"/>
    </location>
</feature>
<feature type="domain" description="RanBD1" evidence="2">
    <location>
        <begin position="1057"/>
        <end position="1181"/>
    </location>
</feature>
<feature type="compositionally biased region" description="Polar residues" evidence="1">
    <location>
        <begin position="945"/>
        <end position="960"/>
    </location>
</feature>
<evidence type="ECO:0000313" key="3">
    <source>
        <dbReference type="EMBL" id="KAK7423137.1"/>
    </source>
</evidence>
<dbReference type="EMBL" id="JAZAVJ010000011">
    <property type="protein sequence ID" value="KAK7423137.1"/>
    <property type="molecule type" value="Genomic_DNA"/>
</dbReference>
<dbReference type="PROSITE" id="PS50196">
    <property type="entry name" value="RANBD1"/>
    <property type="match status" value="1"/>
</dbReference>
<organism evidence="3 4">
    <name type="scientific">Neonectria punicea</name>
    <dbReference type="NCBI Taxonomy" id="979145"/>
    <lineage>
        <taxon>Eukaryota</taxon>
        <taxon>Fungi</taxon>
        <taxon>Dikarya</taxon>
        <taxon>Ascomycota</taxon>
        <taxon>Pezizomycotina</taxon>
        <taxon>Sordariomycetes</taxon>
        <taxon>Hypocreomycetidae</taxon>
        <taxon>Hypocreales</taxon>
        <taxon>Nectriaceae</taxon>
        <taxon>Neonectria</taxon>
    </lineage>
</organism>
<dbReference type="InterPro" id="IPR000156">
    <property type="entry name" value="Ran_bind_dom"/>
</dbReference>
<dbReference type="PANTHER" id="PTHR38697">
    <property type="entry name" value="NUCLEAR PORE COMPLEX PROTEIN SIMILAR TO S. CEREVISIAE NUP2 (EUROFUNG)"/>
    <property type="match status" value="1"/>
</dbReference>
<dbReference type="PANTHER" id="PTHR38697:SF1">
    <property type="entry name" value="NUCLEAR PORE COMPLEX PROTEIN SIMILAR TO S. CEREVISIAE NUP2 (EUROFUNG)"/>
    <property type="match status" value="1"/>
</dbReference>
<dbReference type="Gene3D" id="2.30.29.30">
    <property type="entry name" value="Pleckstrin-homology domain (PH domain)/Phosphotyrosine-binding domain (PTB)"/>
    <property type="match status" value="1"/>
</dbReference>
<feature type="region of interest" description="Disordered" evidence="1">
    <location>
        <begin position="1"/>
        <end position="30"/>
    </location>
</feature>
<reference evidence="3 4" key="1">
    <citation type="journal article" date="2025" name="Microbiol. Resour. Announc.">
        <title>Draft genome sequences for Neonectria magnoliae and Neonectria punicea, canker pathogens of Liriodendron tulipifera and Acer saccharum in West Virginia.</title>
        <authorList>
            <person name="Petronek H.M."/>
            <person name="Kasson M.T."/>
            <person name="Metheny A.M."/>
            <person name="Stauder C.M."/>
            <person name="Lovett B."/>
            <person name="Lynch S.C."/>
            <person name="Garnas J.R."/>
            <person name="Kasson L.R."/>
            <person name="Stajich J.E."/>
        </authorList>
    </citation>
    <scope>NUCLEOTIDE SEQUENCE [LARGE SCALE GENOMIC DNA]</scope>
    <source>
        <strain evidence="3 4">NRRL 64653</strain>
    </source>
</reference>
<dbReference type="InterPro" id="IPR053074">
    <property type="entry name" value="NPC_Nucleoporin"/>
</dbReference>
<protein>
    <recommendedName>
        <fullName evidence="2">RanBD1 domain-containing protein</fullName>
    </recommendedName>
</protein>
<dbReference type="SMART" id="SM00160">
    <property type="entry name" value="RanBD"/>
    <property type="match status" value="1"/>
</dbReference>
<feature type="compositionally biased region" description="Polar residues" evidence="1">
    <location>
        <begin position="1001"/>
        <end position="1010"/>
    </location>
</feature>
<comment type="caution">
    <text evidence="3">The sequence shown here is derived from an EMBL/GenBank/DDBJ whole genome shotgun (WGS) entry which is preliminary data.</text>
</comment>
<feature type="region of interest" description="Disordered" evidence="1">
    <location>
        <begin position="256"/>
        <end position="680"/>
    </location>
</feature>
<feature type="compositionally biased region" description="Polar residues" evidence="1">
    <location>
        <begin position="774"/>
        <end position="784"/>
    </location>
</feature>
<evidence type="ECO:0000313" key="4">
    <source>
        <dbReference type="Proteomes" id="UP001498476"/>
    </source>
</evidence>
<dbReference type="InterPro" id="IPR011993">
    <property type="entry name" value="PH-like_dom_sf"/>
</dbReference>
<sequence length="1181" mass="122516">MVTFSIPGDSELAESGRSTPRPRPPLPFAKRAYVSSPFNSKRLGTPQSAPARRLLVTRDELPSSNLNKTSIATARNIFRASTISDSPPSTSFSPSLPQSTMKKVFAPGATPEPNRMLRESTAQVTRGMAAKATSKQLFPMRIEDPDPELSGEALTKKIPKEWNTKGSIYADQFLAHLCPPGFDEEQKRQFFCILDLRRLKYAANEIFIKKDWKLNVINFAKEFEKSRSIILLRYGLYEFQNVKPSKDVLKRWRREHGLPEPEEEDAEPTPTKVTSSKKRKADDDVPNDVGVAGVNKNKRRATDEEPKQEAPTATPVLNNKRKASVGEETASQPSKMQKSTPSAAKSLFEKIANKSSTPAGSPVKAASKPAEEGSTAKPNPFAMNKSSGGGSGLRSVFQNLKPAAAQPGSSNIFGYLSDADSTKNSGVEADAESETDSDAEQSQETGQSDEPSAAASGADTASQIGSAPFGSKPVPTSAPAADESSAPGTRESTPGRSLFDRVTKNSEGQPVRADGKLEETAVEPPAPKPAPKPVDQTWNPSTTPIKFAPATSAAQPSSLFGNASSTPSSSVFNTKTTTTTNIFGVPKQDKPVDKESLSGAAAEQKDKSGGESDKENDLAPKKAGAPFSLKGPTETPKAAEPAKPNSTLFGAPKLDDKPTTPSAPSIFGSVGKPAESSTAPVLQSSNLFGAKLAEAPKTANLFGAPASASTSTATPAANALFGGKPAGTTSNIFGGASSTPSATSLFGSTNASASKTDSTPAATPFTFGAGSTGGMKSNGTSDPTSKPLFDIPKSPSSSVAPFDGSPMKQDGPSPVKRAFNGGESGAPSTAPIFNFGGPSSTPAVPIFSGASSTPANSANNAAPGFGEASSSNSGPGFNFGTPGTGFNNPFTSGSNGANPGFGATSNSAPTGMFNFGGNQAPSTNAPSPFQFGNGGTNAPVPAFGSQANNSTPMFGSTPNAGGTPGFNFTGASPQPPTTGSMFGSTQPAPAFTGLQPPAGGASTTGTNTPFSLGGGSSLATTPAGGTPEPSAPTLAAPGSNEEEGEKHEQINLTEGLEADEETLHDVRAKVLKFVTAEEKSDDKPKSKSPWSTQGVGPLRLLKHKETNALRLLLRAEPRGNVALNRAVLPGMTYKAEQKYVKLTTSNETGDGLETWMVQVKTKDLAKELAEALEKHKTLNKK</sequence>
<evidence type="ECO:0000256" key="1">
    <source>
        <dbReference type="SAM" id="MobiDB-lite"/>
    </source>
</evidence>
<feature type="compositionally biased region" description="Basic and acidic residues" evidence="1">
    <location>
        <begin position="603"/>
        <end position="620"/>
    </location>
</feature>
<gene>
    <name evidence="3" type="ORF">QQX98_001213</name>
</gene>
<accession>A0ABR1HQP8</accession>
<proteinExistence type="predicted"/>
<feature type="compositionally biased region" description="Acidic residues" evidence="1">
    <location>
        <begin position="429"/>
        <end position="441"/>
    </location>
</feature>
<evidence type="ECO:0000259" key="2">
    <source>
        <dbReference type="PROSITE" id="PS50196"/>
    </source>
</evidence>
<dbReference type="CDD" id="cd13170">
    <property type="entry name" value="RanBD_NUP50"/>
    <property type="match status" value="1"/>
</dbReference>
<dbReference type="SUPFAM" id="SSF50729">
    <property type="entry name" value="PH domain-like"/>
    <property type="match status" value="1"/>
</dbReference>
<feature type="compositionally biased region" description="Polar residues" evidence="1">
    <location>
        <begin position="892"/>
        <end position="909"/>
    </location>
</feature>
<feature type="region of interest" description="Disordered" evidence="1">
    <location>
        <begin position="705"/>
        <end position="829"/>
    </location>
</feature>